<feature type="domain" description="GIY-YIG" evidence="2">
    <location>
        <begin position="2"/>
        <end position="77"/>
    </location>
</feature>
<comment type="caution">
    <text evidence="3">The sequence shown here is derived from an EMBL/GenBank/DDBJ whole genome shotgun (WGS) entry which is preliminary data.</text>
</comment>
<protein>
    <recommendedName>
        <fullName evidence="2">GIY-YIG domain-containing protein</fullName>
    </recommendedName>
</protein>
<proteinExistence type="inferred from homology"/>
<dbReference type="PROSITE" id="PS50164">
    <property type="entry name" value="GIY_YIG"/>
    <property type="match status" value="1"/>
</dbReference>
<dbReference type="InterPro" id="IPR000305">
    <property type="entry name" value="GIY-YIG_endonuc"/>
</dbReference>
<dbReference type="AlphaFoldDB" id="A0A1F7WDT1"/>
<dbReference type="InterPro" id="IPR035901">
    <property type="entry name" value="GIY-YIG_endonuc_sf"/>
</dbReference>
<organism evidence="3 4">
    <name type="scientific">Candidatus Uhrbacteria bacterium RIFOXYC2_FULL_47_19</name>
    <dbReference type="NCBI Taxonomy" id="1802424"/>
    <lineage>
        <taxon>Bacteria</taxon>
        <taxon>Candidatus Uhriibacteriota</taxon>
    </lineage>
</organism>
<sequence>MGFTYVYVLVSGRDGKFYVGQTNDLRRRLRQHQSGMNRSTAGRLPVMLVFYEAYLSKGDALRRERYFKTTKGKVTLRAMLADYLKSGTVRN</sequence>
<gene>
    <name evidence="3" type="ORF">A2480_03025</name>
</gene>
<evidence type="ECO:0000256" key="1">
    <source>
        <dbReference type="ARBA" id="ARBA00007435"/>
    </source>
</evidence>
<comment type="similarity">
    <text evidence="1">Belongs to the UPF0213 family.</text>
</comment>
<dbReference type="SUPFAM" id="SSF82771">
    <property type="entry name" value="GIY-YIG endonuclease"/>
    <property type="match status" value="1"/>
</dbReference>
<dbReference type="Gene3D" id="3.40.1440.10">
    <property type="entry name" value="GIY-YIG endonuclease"/>
    <property type="match status" value="1"/>
</dbReference>
<evidence type="ECO:0000313" key="3">
    <source>
        <dbReference type="EMBL" id="OGM00971.1"/>
    </source>
</evidence>
<evidence type="ECO:0000313" key="4">
    <source>
        <dbReference type="Proteomes" id="UP000176988"/>
    </source>
</evidence>
<dbReference type="InterPro" id="IPR050190">
    <property type="entry name" value="UPF0213_domain"/>
</dbReference>
<dbReference type="Proteomes" id="UP000176988">
    <property type="component" value="Unassembled WGS sequence"/>
</dbReference>
<dbReference type="PANTHER" id="PTHR34477">
    <property type="entry name" value="UPF0213 PROTEIN YHBQ"/>
    <property type="match status" value="1"/>
</dbReference>
<reference evidence="3 4" key="1">
    <citation type="journal article" date="2016" name="Nat. Commun.">
        <title>Thousands of microbial genomes shed light on interconnected biogeochemical processes in an aquifer system.</title>
        <authorList>
            <person name="Anantharaman K."/>
            <person name="Brown C.T."/>
            <person name="Hug L.A."/>
            <person name="Sharon I."/>
            <person name="Castelle C.J."/>
            <person name="Probst A.J."/>
            <person name="Thomas B.C."/>
            <person name="Singh A."/>
            <person name="Wilkins M.J."/>
            <person name="Karaoz U."/>
            <person name="Brodie E.L."/>
            <person name="Williams K.H."/>
            <person name="Hubbard S.S."/>
            <person name="Banfield J.F."/>
        </authorList>
    </citation>
    <scope>NUCLEOTIDE SEQUENCE [LARGE SCALE GENOMIC DNA]</scope>
</reference>
<dbReference type="STRING" id="1802424.A2480_03025"/>
<evidence type="ECO:0000259" key="2">
    <source>
        <dbReference type="PROSITE" id="PS50164"/>
    </source>
</evidence>
<accession>A0A1F7WDT1</accession>
<dbReference type="CDD" id="cd10449">
    <property type="entry name" value="GIY-YIG_SLX1_like"/>
    <property type="match status" value="1"/>
</dbReference>
<dbReference type="Pfam" id="PF01541">
    <property type="entry name" value="GIY-YIG"/>
    <property type="match status" value="1"/>
</dbReference>
<dbReference type="SMART" id="SM00465">
    <property type="entry name" value="GIYc"/>
    <property type="match status" value="1"/>
</dbReference>
<dbReference type="EMBL" id="MGFG01000020">
    <property type="protein sequence ID" value="OGM00971.1"/>
    <property type="molecule type" value="Genomic_DNA"/>
</dbReference>
<name>A0A1F7WDT1_9BACT</name>
<dbReference type="PANTHER" id="PTHR34477:SF1">
    <property type="entry name" value="UPF0213 PROTEIN YHBQ"/>
    <property type="match status" value="1"/>
</dbReference>